<organism evidence="2 3">
    <name type="scientific">Marasmiellus scandens</name>
    <dbReference type="NCBI Taxonomy" id="2682957"/>
    <lineage>
        <taxon>Eukaryota</taxon>
        <taxon>Fungi</taxon>
        <taxon>Dikarya</taxon>
        <taxon>Basidiomycota</taxon>
        <taxon>Agaricomycotina</taxon>
        <taxon>Agaricomycetes</taxon>
        <taxon>Agaricomycetidae</taxon>
        <taxon>Agaricales</taxon>
        <taxon>Marasmiineae</taxon>
        <taxon>Omphalotaceae</taxon>
        <taxon>Marasmiellus</taxon>
    </lineage>
</organism>
<protein>
    <recommendedName>
        <fullName evidence="1">Heterokaryon incompatibility domain-containing protein</fullName>
    </recommendedName>
</protein>
<evidence type="ECO:0000313" key="3">
    <source>
        <dbReference type="Proteomes" id="UP001498398"/>
    </source>
</evidence>
<dbReference type="InterPro" id="IPR010730">
    <property type="entry name" value="HET"/>
</dbReference>
<keyword evidence="3" id="KW-1185">Reference proteome</keyword>
<dbReference type="Proteomes" id="UP001498398">
    <property type="component" value="Unassembled WGS sequence"/>
</dbReference>
<sequence length="498" mass="57308">MKIARDVGNVWHKVRQRKYTRAPVRSISQEYGDIFFHDHSPAVIQITKVVDSIPLSLSPFQPSVSYHHLPASADSTSTQTASTSEIDFPPFFNDDNITLFRSTSSDYDTAFPYSTLFDEEIRHLFATNHSHGYISHRSIIKEKGEIIAVINPASPELMAPIDVCPRRLIDTHTLQITEFSKNVTVPPYAILSHTWNKGEEVVYEEFLCPGDRSISKSGYQKIKFACQQARQDGIRYLWADTCCIKQGNHADVKTNVTSMYAYYQNAEVCYAYLVDVNGVDDMFGWWEAGSAWFHRGWTLQELLAPRTVIFFNRFWGRIGDKHELRAEICQQTAIPPAVLSGKMSIQYVDVLTRMSWTIGRSTTKPQDEAYCLQGILGISVEPDYEEPFHTSFNRLGKALFDAQPILKRRLRISDDLLRDPYFCYDLLCKRSTDLSRETFRLYNHPFDECELAVNRMAMYPPSSLDIRQHKKSTLSTRPRRVLSRLGIRVCTRWNCIFS</sequence>
<evidence type="ECO:0000313" key="2">
    <source>
        <dbReference type="EMBL" id="KAK7440027.1"/>
    </source>
</evidence>
<evidence type="ECO:0000259" key="1">
    <source>
        <dbReference type="Pfam" id="PF06985"/>
    </source>
</evidence>
<comment type="caution">
    <text evidence="2">The sequence shown here is derived from an EMBL/GenBank/DDBJ whole genome shotgun (WGS) entry which is preliminary data.</text>
</comment>
<proteinExistence type="predicted"/>
<accession>A0ABR1ISJ1</accession>
<gene>
    <name evidence="2" type="ORF">VKT23_017279</name>
</gene>
<dbReference type="PANTHER" id="PTHR10622">
    <property type="entry name" value="HET DOMAIN-CONTAINING PROTEIN"/>
    <property type="match status" value="1"/>
</dbReference>
<dbReference type="EMBL" id="JBANRG010000070">
    <property type="protein sequence ID" value="KAK7440027.1"/>
    <property type="molecule type" value="Genomic_DNA"/>
</dbReference>
<feature type="domain" description="Heterokaryon incompatibility" evidence="1">
    <location>
        <begin position="188"/>
        <end position="275"/>
    </location>
</feature>
<reference evidence="2 3" key="1">
    <citation type="submission" date="2024-01" db="EMBL/GenBank/DDBJ databases">
        <title>A draft genome for the cacao thread blight pathogen Marasmiellus scandens.</title>
        <authorList>
            <person name="Baruah I.K."/>
            <person name="Leung J."/>
            <person name="Bukari Y."/>
            <person name="Amoako-Attah I."/>
            <person name="Meinhardt L.W."/>
            <person name="Bailey B.A."/>
            <person name="Cohen S.P."/>
        </authorList>
    </citation>
    <scope>NUCLEOTIDE SEQUENCE [LARGE SCALE GENOMIC DNA]</scope>
    <source>
        <strain evidence="2 3">GH-19</strain>
    </source>
</reference>
<dbReference type="PANTHER" id="PTHR10622:SF10">
    <property type="entry name" value="HET DOMAIN-CONTAINING PROTEIN"/>
    <property type="match status" value="1"/>
</dbReference>
<name>A0ABR1ISJ1_9AGAR</name>
<dbReference type="Pfam" id="PF06985">
    <property type="entry name" value="HET"/>
    <property type="match status" value="1"/>
</dbReference>